<gene>
    <name evidence="2" type="ORF">A8L45_04840</name>
</gene>
<dbReference type="PROSITE" id="PS51462">
    <property type="entry name" value="NUDIX"/>
    <property type="match status" value="1"/>
</dbReference>
<dbReference type="Proteomes" id="UP000094936">
    <property type="component" value="Unassembled WGS sequence"/>
</dbReference>
<name>A0A1C3EPP9_9GAMM</name>
<dbReference type="RefSeq" id="WP_068899803.1">
    <property type="nucleotide sequence ID" value="NZ_JBHUIF010000033.1"/>
</dbReference>
<dbReference type="AlphaFoldDB" id="A0A1C3EPP9"/>
<dbReference type="Gene3D" id="3.90.79.10">
    <property type="entry name" value="Nucleoside Triphosphate Pyrophosphohydrolase"/>
    <property type="match status" value="1"/>
</dbReference>
<organism evidence="2 3">
    <name type="scientific">Veronia pacifica</name>
    <dbReference type="NCBI Taxonomy" id="1080227"/>
    <lineage>
        <taxon>Bacteria</taxon>
        <taxon>Pseudomonadati</taxon>
        <taxon>Pseudomonadota</taxon>
        <taxon>Gammaproteobacteria</taxon>
        <taxon>Vibrionales</taxon>
        <taxon>Vibrionaceae</taxon>
        <taxon>Veronia</taxon>
    </lineage>
</organism>
<comment type="caution">
    <text evidence="2">The sequence shown here is derived from an EMBL/GenBank/DDBJ whole genome shotgun (WGS) entry which is preliminary data.</text>
</comment>
<dbReference type="Pfam" id="PF00293">
    <property type="entry name" value="NUDIX"/>
    <property type="match status" value="1"/>
</dbReference>
<protein>
    <submittedName>
        <fullName evidence="2">DNA mismatch repair protein MutT</fullName>
    </submittedName>
</protein>
<evidence type="ECO:0000259" key="1">
    <source>
        <dbReference type="PROSITE" id="PS51462"/>
    </source>
</evidence>
<dbReference type="InterPro" id="IPR015797">
    <property type="entry name" value="NUDIX_hydrolase-like_dom_sf"/>
</dbReference>
<feature type="domain" description="Nudix hydrolase" evidence="1">
    <location>
        <begin position="3"/>
        <end position="139"/>
    </location>
</feature>
<evidence type="ECO:0000313" key="3">
    <source>
        <dbReference type="Proteomes" id="UP000094936"/>
    </source>
</evidence>
<evidence type="ECO:0000313" key="2">
    <source>
        <dbReference type="EMBL" id="ODA35241.1"/>
    </source>
</evidence>
<reference evidence="2 3" key="1">
    <citation type="submission" date="2016-05" db="EMBL/GenBank/DDBJ databases">
        <title>Genomic Taxonomy of the Vibrionaceae.</title>
        <authorList>
            <person name="Gomez-Gil B."/>
            <person name="Enciso-Ibarra J."/>
        </authorList>
    </citation>
    <scope>NUCLEOTIDE SEQUENCE [LARGE SCALE GENOMIC DNA]</scope>
    <source>
        <strain evidence="2 3">CAIM 1920</strain>
    </source>
</reference>
<dbReference type="GO" id="GO:0003824">
    <property type="term" value="F:catalytic activity"/>
    <property type="evidence" value="ECO:0007669"/>
    <property type="project" value="UniProtKB-ARBA"/>
</dbReference>
<proteinExistence type="predicted"/>
<keyword evidence="3" id="KW-1185">Reference proteome</keyword>
<dbReference type="InterPro" id="IPR000086">
    <property type="entry name" value="NUDIX_hydrolase_dom"/>
</dbReference>
<accession>A0A1C3EPP9</accession>
<dbReference type="EMBL" id="LYBM01000005">
    <property type="protein sequence ID" value="ODA35241.1"/>
    <property type="molecule type" value="Genomic_DNA"/>
</dbReference>
<dbReference type="OrthoDB" id="289720at2"/>
<dbReference type="SUPFAM" id="SSF55811">
    <property type="entry name" value="Nudix"/>
    <property type="match status" value="1"/>
</dbReference>
<dbReference type="STRING" id="1080227.A8L45_04840"/>
<sequence>MNKGNLPFSGCKLAVICDDKLLVYRRDAKQGIPYPNCWDFPGGGREGQETPEQCALRELHEEFALTFPDERIHFKRWVKSHTGVGGAYFMAIHVGHEELADIQFGDEGQHWTMMTVQEYLSHPEAIQALKDRLTIYLTENK</sequence>